<reference evidence="12" key="1">
    <citation type="submission" date="2021-02" db="EMBL/GenBank/DDBJ databases">
        <authorList>
            <person name="Nowell W R."/>
        </authorList>
    </citation>
    <scope>NUCLEOTIDE SEQUENCE</scope>
</reference>
<protein>
    <recommendedName>
        <fullName evidence="16">Mab-21-like HhH/H2TH-like domain-containing protein</fullName>
    </recommendedName>
</protein>
<accession>A0A815AHF2</accession>
<evidence type="ECO:0008006" key="16">
    <source>
        <dbReference type="Google" id="ProtNLM"/>
    </source>
</evidence>
<evidence type="ECO:0000313" key="14">
    <source>
        <dbReference type="EMBL" id="CAF4031319.1"/>
    </source>
</evidence>
<dbReference type="SMART" id="SM01265">
    <property type="entry name" value="Mab-21"/>
    <property type="match status" value="1"/>
</dbReference>
<dbReference type="GO" id="GO:0005524">
    <property type="term" value="F:ATP binding"/>
    <property type="evidence" value="ECO:0007669"/>
    <property type="project" value="UniProtKB-KW"/>
</dbReference>
<comment type="cofactor">
    <cofactor evidence="1">
        <name>Mg(2+)</name>
        <dbReference type="ChEBI" id="CHEBI:18420"/>
    </cofactor>
</comment>
<dbReference type="EMBL" id="CAJNOK010004484">
    <property type="protein sequence ID" value="CAF0939108.1"/>
    <property type="molecule type" value="Genomic_DNA"/>
</dbReference>
<name>A0A815AHF2_9BILA</name>
<evidence type="ECO:0000259" key="9">
    <source>
        <dbReference type="Pfam" id="PF03281"/>
    </source>
</evidence>
<dbReference type="Gene3D" id="1.10.1410.40">
    <property type="match status" value="1"/>
</dbReference>
<gene>
    <name evidence="12" type="ORF">GPM918_LOCUS26418</name>
    <name evidence="11" type="ORF">OVA965_LOCUS11543</name>
    <name evidence="14" type="ORF">SRO942_LOCUS26569</name>
    <name evidence="13" type="ORF">TMI583_LOCUS11544</name>
</gene>
<keyword evidence="3" id="KW-0808">Transferase</keyword>
<keyword evidence="4" id="KW-0548">Nucleotidyltransferase</keyword>
<dbReference type="InterPro" id="IPR046906">
    <property type="entry name" value="Mab-21_HhH/H2TH-like"/>
</dbReference>
<keyword evidence="5" id="KW-0479">Metal-binding</keyword>
<dbReference type="Pfam" id="PF20266">
    <property type="entry name" value="Mab-21_C"/>
    <property type="match status" value="1"/>
</dbReference>
<dbReference type="InterPro" id="IPR024810">
    <property type="entry name" value="MAB21L/cGLR"/>
</dbReference>
<dbReference type="GO" id="GO:0046872">
    <property type="term" value="F:metal ion binding"/>
    <property type="evidence" value="ECO:0007669"/>
    <property type="project" value="UniProtKB-KW"/>
</dbReference>
<dbReference type="AlphaFoldDB" id="A0A815AHF2"/>
<dbReference type="EMBL" id="CAJNOQ010010639">
    <property type="protein sequence ID" value="CAF1257095.1"/>
    <property type="molecule type" value="Genomic_DNA"/>
</dbReference>
<evidence type="ECO:0000313" key="13">
    <source>
        <dbReference type="EMBL" id="CAF3714468.1"/>
    </source>
</evidence>
<dbReference type="Pfam" id="PF03281">
    <property type="entry name" value="Mab-21"/>
    <property type="match status" value="1"/>
</dbReference>
<dbReference type="Proteomes" id="UP000663829">
    <property type="component" value="Unassembled WGS sequence"/>
</dbReference>
<feature type="domain" description="Mab-21-like HhH/H2TH-like" evidence="10">
    <location>
        <begin position="255"/>
        <end position="351"/>
    </location>
</feature>
<proteinExistence type="inferred from homology"/>
<evidence type="ECO:0000313" key="15">
    <source>
        <dbReference type="Proteomes" id="UP000663829"/>
    </source>
</evidence>
<dbReference type="EMBL" id="CAJOBC010017095">
    <property type="protein sequence ID" value="CAF4031319.1"/>
    <property type="molecule type" value="Genomic_DNA"/>
</dbReference>
<sequence length="501" mass="59244">MPHQIVPYRPLADDYINIQPLAFISTGSLAETLFLPFKSIDISSDIDRMFEFPHIIVVDENQLTVDEQEKYQQSKTSLLYIDYTNEKYPCYVTLYFYSSLNSSHKETLEQLLTHPENKLNIIESKAHIIKNKQNFPSAGIVEWFQLNWNNTTQDKIEKHGPSVCVQAVNDPKLPLPMDHVPSLRSHHWPKSALTWSTRPRLSGWPNQQLIDKIIHFGCHLVALAHPLSDNYRNHEWRLSFSVGEVLLAHSLNVYQRKCYSIMKAIFKAQINSDYPNIICSYYLKTIFYWLCEKYKEETFNYKSLYDRFLDYINLVIECFRKKRIEHYFVSGHNLIEHLNENILTKIVNKCEEIKFNILETIQKCEYFYHNTNQYERFRPITDELNRSTNNDNSCIILYYASFIYALVMQKQIIDYSLIMVNECLERNYLHDCSDDSARCLINVLCHLADFISEKNECSPEFLQVNNFIMKACELKSFYDKVYQTATENFQEVKEKLEILNN</sequence>
<comment type="similarity">
    <text evidence="2">Belongs to the mab-21 family.</text>
</comment>
<evidence type="ECO:0000256" key="7">
    <source>
        <dbReference type="ARBA" id="ARBA00022840"/>
    </source>
</evidence>
<evidence type="ECO:0000259" key="10">
    <source>
        <dbReference type="Pfam" id="PF20266"/>
    </source>
</evidence>
<keyword evidence="8" id="KW-0460">Magnesium</keyword>
<organism evidence="12 15">
    <name type="scientific">Didymodactylos carnosus</name>
    <dbReference type="NCBI Taxonomy" id="1234261"/>
    <lineage>
        <taxon>Eukaryota</taxon>
        <taxon>Metazoa</taxon>
        <taxon>Spiralia</taxon>
        <taxon>Gnathifera</taxon>
        <taxon>Rotifera</taxon>
        <taxon>Eurotatoria</taxon>
        <taxon>Bdelloidea</taxon>
        <taxon>Philodinida</taxon>
        <taxon>Philodinidae</taxon>
        <taxon>Didymodactylos</taxon>
    </lineage>
</organism>
<evidence type="ECO:0000256" key="6">
    <source>
        <dbReference type="ARBA" id="ARBA00022741"/>
    </source>
</evidence>
<evidence type="ECO:0000256" key="8">
    <source>
        <dbReference type="ARBA" id="ARBA00022842"/>
    </source>
</evidence>
<evidence type="ECO:0000313" key="11">
    <source>
        <dbReference type="EMBL" id="CAF0939108.1"/>
    </source>
</evidence>
<evidence type="ECO:0000256" key="2">
    <source>
        <dbReference type="ARBA" id="ARBA00008307"/>
    </source>
</evidence>
<dbReference type="GO" id="GO:0016779">
    <property type="term" value="F:nucleotidyltransferase activity"/>
    <property type="evidence" value="ECO:0007669"/>
    <property type="project" value="UniProtKB-KW"/>
</dbReference>
<dbReference type="PANTHER" id="PTHR10656:SF42">
    <property type="entry name" value="CYCLIC GMP-AMP SYNTHASE-LIKE PROTEIN-RELATED"/>
    <property type="match status" value="1"/>
</dbReference>
<dbReference type="Proteomes" id="UP000682733">
    <property type="component" value="Unassembled WGS sequence"/>
</dbReference>
<dbReference type="Proteomes" id="UP000681722">
    <property type="component" value="Unassembled WGS sequence"/>
</dbReference>
<evidence type="ECO:0000313" key="12">
    <source>
        <dbReference type="EMBL" id="CAF1257095.1"/>
    </source>
</evidence>
<keyword evidence="15" id="KW-1185">Reference proteome</keyword>
<keyword evidence="6" id="KW-0547">Nucleotide-binding</keyword>
<evidence type="ECO:0000256" key="3">
    <source>
        <dbReference type="ARBA" id="ARBA00022679"/>
    </source>
</evidence>
<evidence type="ECO:0000256" key="5">
    <source>
        <dbReference type="ARBA" id="ARBA00022723"/>
    </source>
</evidence>
<evidence type="ECO:0000256" key="1">
    <source>
        <dbReference type="ARBA" id="ARBA00001946"/>
    </source>
</evidence>
<dbReference type="OrthoDB" id="5988859at2759"/>
<dbReference type="PANTHER" id="PTHR10656">
    <property type="entry name" value="CELL FATE DETERMINING PROTEIN MAB21-RELATED"/>
    <property type="match status" value="1"/>
</dbReference>
<feature type="domain" description="Mab-21-like nucleotidyltransferase" evidence="9">
    <location>
        <begin position="148"/>
        <end position="245"/>
    </location>
</feature>
<keyword evidence="7" id="KW-0067">ATP-binding</keyword>
<dbReference type="Proteomes" id="UP000677228">
    <property type="component" value="Unassembled WGS sequence"/>
</dbReference>
<evidence type="ECO:0000256" key="4">
    <source>
        <dbReference type="ARBA" id="ARBA00022695"/>
    </source>
</evidence>
<dbReference type="EMBL" id="CAJOBA010004488">
    <property type="protein sequence ID" value="CAF3714468.1"/>
    <property type="molecule type" value="Genomic_DNA"/>
</dbReference>
<comment type="caution">
    <text evidence="12">The sequence shown here is derived from an EMBL/GenBank/DDBJ whole genome shotgun (WGS) entry which is preliminary data.</text>
</comment>
<dbReference type="InterPro" id="IPR046903">
    <property type="entry name" value="Mab-21-like_nuc_Trfase"/>
</dbReference>